<dbReference type="InterPro" id="IPR010971">
    <property type="entry name" value="UbiH/COQ6"/>
</dbReference>
<dbReference type="InterPro" id="IPR051205">
    <property type="entry name" value="UbiH/COQ6_monooxygenase"/>
</dbReference>
<reference evidence="9" key="1">
    <citation type="submission" date="2022-12" db="EMBL/GenBank/DDBJ databases">
        <title>Jiella pelagia sp. nov., isolated from phosphonate enriched culture of Northwest Pacific surface seawater.</title>
        <authorList>
            <person name="Shin D.Y."/>
            <person name="Hwang C.Y."/>
        </authorList>
    </citation>
    <scope>NUCLEOTIDE SEQUENCE</scope>
    <source>
        <strain evidence="9">HL-NP1</strain>
    </source>
</reference>
<evidence type="ECO:0000256" key="3">
    <source>
        <dbReference type="ARBA" id="ARBA00005349"/>
    </source>
</evidence>
<comment type="pathway">
    <text evidence="2">Cofactor biosynthesis; ubiquinone biosynthesis.</text>
</comment>
<protein>
    <submittedName>
        <fullName evidence="9">UbiH/UbiF family hydroxylase</fullName>
    </submittedName>
</protein>
<dbReference type="NCBIfam" id="TIGR01988">
    <property type="entry name" value="Ubi-OHases"/>
    <property type="match status" value="1"/>
</dbReference>
<evidence type="ECO:0000256" key="4">
    <source>
        <dbReference type="ARBA" id="ARBA00022630"/>
    </source>
</evidence>
<keyword evidence="7" id="KW-0503">Monooxygenase</keyword>
<sequence>MQRRQIIVVGGGLAGTATALGFASAGFDTLLAAPKAPDDARSSAILGRCLAFIAELGVVDALGDRKAPLAVMRIVDDLQRLFRAPTVEFRASEVGLSAFGINALNGDLAKALEACIERTGNLEVRPLAARDLALSDDRAVVTLEDGTEIGADLVVAADGRHSAMREAAGIGSRQWRYPQTAIVLNVEHKRDHGSVSTEFHTRTGPFTQVPLPGRRSSLVWVEDPKLAELYVDLKPEKLETTIAEKMHWILGDVSIDGPISRFPLGGSRVNQMTSTRLALVGEAGHAFPPIGAQGLNLGLRDAEALVRLATESRDDPGSRLMLRRYEAARRGDVLSRTAGVDMLNRSLLMDFLPGQIARSGTLAAMGLVGPLRQFAMREGLVPGAGFVGLPRSVKKWIGGDEAGREGVEQERYGRH</sequence>
<evidence type="ECO:0000256" key="6">
    <source>
        <dbReference type="ARBA" id="ARBA00023002"/>
    </source>
</evidence>
<feature type="domain" description="FAD-binding" evidence="8">
    <location>
        <begin position="5"/>
        <end position="330"/>
    </location>
</feature>
<dbReference type="PRINTS" id="PR00420">
    <property type="entry name" value="RNGMNOXGNASE"/>
</dbReference>
<evidence type="ECO:0000256" key="5">
    <source>
        <dbReference type="ARBA" id="ARBA00022827"/>
    </source>
</evidence>
<evidence type="ECO:0000256" key="2">
    <source>
        <dbReference type="ARBA" id="ARBA00004749"/>
    </source>
</evidence>
<evidence type="ECO:0000313" key="9">
    <source>
        <dbReference type="EMBL" id="WAP67997.1"/>
    </source>
</evidence>
<dbReference type="EMBL" id="CP114029">
    <property type="protein sequence ID" value="WAP67997.1"/>
    <property type="molecule type" value="Genomic_DNA"/>
</dbReference>
<evidence type="ECO:0000313" key="10">
    <source>
        <dbReference type="Proteomes" id="UP001164020"/>
    </source>
</evidence>
<name>A0ABY7BX70_9HYPH</name>
<dbReference type="InterPro" id="IPR036188">
    <property type="entry name" value="FAD/NAD-bd_sf"/>
</dbReference>
<comment type="similarity">
    <text evidence="3">Belongs to the UbiH/COQ6 family.</text>
</comment>
<dbReference type="RefSeq" id="WP_268880473.1">
    <property type="nucleotide sequence ID" value="NZ_CP114029.1"/>
</dbReference>
<gene>
    <name evidence="9" type="ORF">OH818_21650</name>
</gene>
<dbReference type="Gene3D" id="3.50.50.60">
    <property type="entry name" value="FAD/NAD(P)-binding domain"/>
    <property type="match status" value="2"/>
</dbReference>
<dbReference type="PANTHER" id="PTHR43876:SF7">
    <property type="entry name" value="UBIQUINONE BIOSYNTHESIS MONOOXYGENASE COQ6, MITOCHONDRIAL"/>
    <property type="match status" value="1"/>
</dbReference>
<dbReference type="Proteomes" id="UP001164020">
    <property type="component" value="Chromosome"/>
</dbReference>
<keyword evidence="5" id="KW-0274">FAD</keyword>
<keyword evidence="4" id="KW-0285">Flavoprotein</keyword>
<evidence type="ECO:0000259" key="8">
    <source>
        <dbReference type="Pfam" id="PF01494"/>
    </source>
</evidence>
<dbReference type="Pfam" id="PF01494">
    <property type="entry name" value="FAD_binding_3"/>
    <property type="match status" value="1"/>
</dbReference>
<evidence type="ECO:0000256" key="7">
    <source>
        <dbReference type="ARBA" id="ARBA00023033"/>
    </source>
</evidence>
<proteinExistence type="inferred from homology"/>
<organism evidence="9 10">
    <name type="scientific">Jiella pelagia</name>
    <dbReference type="NCBI Taxonomy" id="2986949"/>
    <lineage>
        <taxon>Bacteria</taxon>
        <taxon>Pseudomonadati</taxon>
        <taxon>Pseudomonadota</taxon>
        <taxon>Alphaproteobacteria</taxon>
        <taxon>Hyphomicrobiales</taxon>
        <taxon>Aurantimonadaceae</taxon>
        <taxon>Jiella</taxon>
    </lineage>
</organism>
<keyword evidence="10" id="KW-1185">Reference proteome</keyword>
<dbReference type="NCBIfam" id="NF005691">
    <property type="entry name" value="PRK07494.1"/>
    <property type="match status" value="1"/>
</dbReference>
<accession>A0ABY7BX70</accession>
<dbReference type="SUPFAM" id="SSF51905">
    <property type="entry name" value="FAD/NAD(P)-binding domain"/>
    <property type="match status" value="1"/>
</dbReference>
<evidence type="ECO:0000256" key="1">
    <source>
        <dbReference type="ARBA" id="ARBA00001974"/>
    </source>
</evidence>
<dbReference type="InterPro" id="IPR002938">
    <property type="entry name" value="FAD-bd"/>
</dbReference>
<comment type="cofactor">
    <cofactor evidence="1">
        <name>FAD</name>
        <dbReference type="ChEBI" id="CHEBI:57692"/>
    </cofactor>
</comment>
<keyword evidence="6" id="KW-0560">Oxidoreductase</keyword>
<dbReference type="PANTHER" id="PTHR43876">
    <property type="entry name" value="UBIQUINONE BIOSYNTHESIS MONOOXYGENASE COQ6, MITOCHONDRIAL"/>
    <property type="match status" value="1"/>
</dbReference>